<dbReference type="RefSeq" id="WP_070811527.1">
    <property type="nucleotide sequence ID" value="NZ_CP118053.1"/>
</dbReference>
<sequence>MPLIRKITVIIMILLIVGSITSCKSDNFEIEPLNVKIIDDTNPAFNFSVAKYVEQYNKYYEKDYGEKYLIPTPDKEADSYGFKEDEKLFSLPKLGISSKGSGNEVRQVTITFDWHSYSDTLYKKHEKMSFYALKVVLPDMKDDEIKEIYSKAMDIGYNNPRDEWYDQNEAPYALFYRGNVGIYTYFSLGQSQFFCIIPVTKNTLEEYSNKGVKLFEVKK</sequence>
<evidence type="ECO:0000313" key="1">
    <source>
        <dbReference type="EMBL" id="MCW1073254.1"/>
    </source>
</evidence>
<protein>
    <recommendedName>
        <fullName evidence="3">Lipoprotein</fullName>
    </recommendedName>
</protein>
<name>A0AAW5TJD7_STRAP</name>
<dbReference type="EMBL" id="JAPAIK010000114">
    <property type="protein sequence ID" value="MCW1073254.1"/>
    <property type="molecule type" value="Genomic_DNA"/>
</dbReference>
<accession>A0AAW5TJD7</accession>
<dbReference type="AlphaFoldDB" id="A0AAW5TJD7"/>
<evidence type="ECO:0000313" key="2">
    <source>
        <dbReference type="Proteomes" id="UP001208853"/>
    </source>
</evidence>
<dbReference type="PROSITE" id="PS51257">
    <property type="entry name" value="PROKAR_LIPOPROTEIN"/>
    <property type="match status" value="1"/>
</dbReference>
<gene>
    <name evidence="1" type="ORF">OJ930_09645</name>
</gene>
<evidence type="ECO:0008006" key="3">
    <source>
        <dbReference type="Google" id="ProtNLM"/>
    </source>
</evidence>
<reference evidence="1" key="1">
    <citation type="submission" date="2022-10" db="EMBL/GenBank/DDBJ databases">
        <title>Comparative genomic study of S. anginosus.</title>
        <authorList>
            <person name="Prasad A."/>
            <person name="Ene A."/>
            <person name="Jablonska S."/>
            <person name="Du J."/>
            <person name="Wolfe A.J."/>
            <person name="Putonti C."/>
        </authorList>
    </citation>
    <scope>NUCLEOTIDE SEQUENCE</scope>
    <source>
        <strain evidence="1">UMB6888</strain>
    </source>
</reference>
<comment type="caution">
    <text evidence="1">The sequence shown here is derived from an EMBL/GenBank/DDBJ whole genome shotgun (WGS) entry which is preliminary data.</text>
</comment>
<organism evidence="1 2">
    <name type="scientific">Streptococcus anginosus</name>
    <dbReference type="NCBI Taxonomy" id="1328"/>
    <lineage>
        <taxon>Bacteria</taxon>
        <taxon>Bacillati</taxon>
        <taxon>Bacillota</taxon>
        <taxon>Bacilli</taxon>
        <taxon>Lactobacillales</taxon>
        <taxon>Streptococcaceae</taxon>
        <taxon>Streptococcus</taxon>
        <taxon>Streptococcus anginosus group</taxon>
    </lineage>
</organism>
<dbReference type="Proteomes" id="UP001208853">
    <property type="component" value="Unassembled WGS sequence"/>
</dbReference>
<proteinExistence type="predicted"/>